<dbReference type="OrthoDB" id="1014181at2"/>
<accession>A0A1I3UST0</accession>
<dbReference type="EMBL" id="FORX01000008">
    <property type="protein sequence ID" value="SFJ85789.1"/>
    <property type="molecule type" value="Genomic_DNA"/>
</dbReference>
<organism evidence="2 3">
    <name type="scientific">Desulfomicrobium apsheronum</name>
    <dbReference type="NCBI Taxonomy" id="52560"/>
    <lineage>
        <taxon>Bacteria</taxon>
        <taxon>Pseudomonadati</taxon>
        <taxon>Thermodesulfobacteriota</taxon>
        <taxon>Desulfovibrionia</taxon>
        <taxon>Desulfovibrionales</taxon>
        <taxon>Desulfomicrobiaceae</taxon>
        <taxon>Desulfomicrobium</taxon>
    </lineage>
</organism>
<protein>
    <submittedName>
        <fullName evidence="2">Zinc-finger of transposase IS204/IS1001/IS1096/IS1165</fullName>
    </submittedName>
</protein>
<dbReference type="GO" id="GO:0008270">
    <property type="term" value="F:zinc ion binding"/>
    <property type="evidence" value="ECO:0007669"/>
    <property type="project" value="UniProtKB-KW"/>
</dbReference>
<reference evidence="3" key="1">
    <citation type="submission" date="2016-10" db="EMBL/GenBank/DDBJ databases">
        <authorList>
            <person name="Varghese N."/>
            <person name="Submissions S."/>
        </authorList>
    </citation>
    <scope>NUCLEOTIDE SEQUENCE [LARGE SCALE GENOMIC DNA]</scope>
    <source>
        <strain evidence="3">DSM 5918</strain>
    </source>
</reference>
<evidence type="ECO:0000259" key="1">
    <source>
        <dbReference type="Pfam" id="PF14690"/>
    </source>
</evidence>
<dbReference type="Proteomes" id="UP000198635">
    <property type="component" value="Unassembled WGS sequence"/>
</dbReference>
<sequence>MSTSFLYHAFGLPGYDYVRQEFVGGNILLHVRPKGTLVRCPCCRSRNVVHRGVSERWLRTVPVGLKPVWLVVEVPRIGCASCGLVRRIELRIAELTCRETSDHSILEGFPTVQVFSILPTEVFGCHVVQA</sequence>
<keyword evidence="2" id="KW-0862">Zinc</keyword>
<evidence type="ECO:0000313" key="2">
    <source>
        <dbReference type="EMBL" id="SFJ85789.1"/>
    </source>
</evidence>
<name>A0A1I3UST0_9BACT</name>
<keyword evidence="2" id="KW-0479">Metal-binding</keyword>
<keyword evidence="3" id="KW-1185">Reference proteome</keyword>
<gene>
    <name evidence="2" type="ORF">SAMN04488082_108102</name>
</gene>
<evidence type="ECO:0000313" key="3">
    <source>
        <dbReference type="Proteomes" id="UP000198635"/>
    </source>
</evidence>
<dbReference type="InterPro" id="IPR029261">
    <property type="entry name" value="Transposase_Znf"/>
</dbReference>
<dbReference type="AlphaFoldDB" id="A0A1I3UST0"/>
<feature type="domain" description="Transposase IS204/IS1001/IS1096/IS1165 zinc-finger" evidence="1">
    <location>
        <begin position="38"/>
        <end position="82"/>
    </location>
</feature>
<proteinExistence type="predicted"/>
<keyword evidence="2" id="KW-0863">Zinc-finger</keyword>
<dbReference type="Pfam" id="PF14690">
    <property type="entry name" value="Zn_ribbon_ISL3"/>
    <property type="match status" value="1"/>
</dbReference>
<dbReference type="RefSeq" id="WP_092374720.1">
    <property type="nucleotide sequence ID" value="NZ_FORX01000008.1"/>
</dbReference>